<dbReference type="EC" id="2.1.1.266" evidence="1"/>
<dbReference type="InterPro" id="IPR007473">
    <property type="entry name" value="RlmJ"/>
</dbReference>
<feature type="binding site" evidence="1">
    <location>
        <position position="18"/>
    </location>
    <ligand>
        <name>S-adenosyl-L-methionine</name>
        <dbReference type="ChEBI" id="CHEBI:59789"/>
    </ligand>
</feature>
<feature type="binding site" evidence="1">
    <location>
        <begin position="141"/>
        <end position="142"/>
    </location>
    <ligand>
        <name>S-adenosyl-L-methionine</name>
        <dbReference type="ChEBI" id="CHEBI:59789"/>
    </ligand>
</feature>
<comment type="caution">
    <text evidence="2">The sequence shown here is derived from an EMBL/GenBank/DDBJ whole genome shotgun (WGS) entry which is preliminary data.</text>
</comment>
<proteinExistence type="inferred from homology"/>
<name>A0ABU2WFM3_9GAMM</name>
<dbReference type="Pfam" id="PF04378">
    <property type="entry name" value="RsmJ"/>
    <property type="match status" value="1"/>
</dbReference>
<evidence type="ECO:0000313" key="3">
    <source>
        <dbReference type="Proteomes" id="UP001254608"/>
    </source>
</evidence>
<keyword evidence="1" id="KW-0694">RNA-binding</keyword>
<comment type="function">
    <text evidence="1">Specifically methylates the adenine in position 2030 of 23S rRNA.</text>
</comment>
<keyword evidence="1" id="KW-0949">S-adenosyl-L-methionine</keyword>
<dbReference type="RefSeq" id="WP_311364064.1">
    <property type="nucleotide sequence ID" value="NZ_JAVRIC010000005.1"/>
</dbReference>
<feature type="binding site" evidence="1">
    <location>
        <position position="98"/>
    </location>
    <ligand>
        <name>S-adenosyl-L-methionine</name>
        <dbReference type="ChEBI" id="CHEBI:59789"/>
    </ligand>
</feature>
<reference evidence="2 3" key="1">
    <citation type="submission" date="2023-09" db="EMBL/GenBank/DDBJ databases">
        <authorList>
            <person name="Rey-Velasco X."/>
        </authorList>
    </citation>
    <scope>NUCLEOTIDE SEQUENCE [LARGE SCALE GENOMIC DNA]</scope>
    <source>
        <strain evidence="2 3">W345</strain>
    </source>
</reference>
<keyword evidence="1" id="KW-0698">rRNA processing</keyword>
<dbReference type="Gene3D" id="3.40.50.150">
    <property type="entry name" value="Vaccinia Virus protein VP39"/>
    <property type="match status" value="1"/>
</dbReference>
<dbReference type="PANTHER" id="PTHR37426:SF1">
    <property type="entry name" value="RIBOSOMAL RNA LARGE SUBUNIT METHYLTRANSFERASE J"/>
    <property type="match status" value="1"/>
</dbReference>
<dbReference type="Proteomes" id="UP001254608">
    <property type="component" value="Unassembled WGS sequence"/>
</dbReference>
<comment type="similarity">
    <text evidence="1">Belongs to the RlmJ family.</text>
</comment>
<evidence type="ECO:0000256" key="1">
    <source>
        <dbReference type="HAMAP-Rule" id="MF_00934"/>
    </source>
</evidence>
<feature type="binding site" evidence="1">
    <location>
        <position position="41"/>
    </location>
    <ligand>
        <name>S-adenosyl-L-methionine</name>
        <dbReference type="ChEBI" id="CHEBI:59789"/>
    </ligand>
</feature>
<keyword evidence="1" id="KW-0808">Transferase</keyword>
<feature type="site" description="Interaction with substrate rRNA" evidence="1">
    <location>
        <position position="3"/>
    </location>
</feature>
<accession>A0ABU2WFM3</accession>
<feature type="binding site" evidence="1">
    <location>
        <position position="161"/>
    </location>
    <ligand>
        <name>S-adenosyl-L-methionine</name>
        <dbReference type="ChEBI" id="CHEBI:59789"/>
    </ligand>
</feature>
<sequence>MHYRHAFHAGNFADVFKHVLLCGLVLALNRKGAPWTYLETHAGAGGYRLQDEAQRTGEFREGVARLMSVDAAPLALSEWLDIVRKFNRGAALDAYPGSPWFVRQLAREQDRLVLCERVEGVFMDLRMLFAGDSAVALHRRDGYELPALLPPQSKRALVLIDPPFESPTEFEQVATSLIAARKRFSQGIYAVWYPLKKRFEADRFCRRMGREADRDVLDLRFETGAPGEGQMRGCGVLIVNPPYRFEEDLAPALDLLKRLLAQGSSAGWQAQWLNKV</sequence>
<keyword evidence="3" id="KW-1185">Reference proteome</keyword>
<feature type="binding site" evidence="1">
    <location>
        <position position="116"/>
    </location>
    <ligand>
        <name>S-adenosyl-L-methionine</name>
        <dbReference type="ChEBI" id="CHEBI:59789"/>
    </ligand>
</feature>
<feature type="active site" description="Proton acceptor" evidence="1">
    <location>
        <position position="161"/>
    </location>
</feature>
<comment type="catalytic activity">
    <reaction evidence="1">
        <text>adenosine(2030) in 23S rRNA + S-adenosyl-L-methionine = N(6)-methyladenosine(2030) in 23S rRNA + S-adenosyl-L-homocysteine + H(+)</text>
        <dbReference type="Rhea" id="RHEA:43736"/>
        <dbReference type="Rhea" id="RHEA-COMP:10668"/>
        <dbReference type="Rhea" id="RHEA-COMP:10669"/>
        <dbReference type="ChEBI" id="CHEBI:15378"/>
        <dbReference type="ChEBI" id="CHEBI:57856"/>
        <dbReference type="ChEBI" id="CHEBI:59789"/>
        <dbReference type="ChEBI" id="CHEBI:74411"/>
        <dbReference type="ChEBI" id="CHEBI:74449"/>
        <dbReference type="EC" id="2.1.1.266"/>
    </reaction>
</comment>
<dbReference type="PANTHER" id="PTHR37426">
    <property type="entry name" value="RIBOSOMAL RNA LARGE SUBUNIT METHYLTRANSFERASE J"/>
    <property type="match status" value="1"/>
</dbReference>
<dbReference type="SUPFAM" id="SSF53335">
    <property type="entry name" value="S-adenosyl-L-methionine-dependent methyltransferases"/>
    <property type="match status" value="1"/>
</dbReference>
<evidence type="ECO:0000313" key="2">
    <source>
        <dbReference type="EMBL" id="MDT0496670.1"/>
    </source>
</evidence>
<comment type="subunit">
    <text evidence="1">Monomer.</text>
</comment>
<dbReference type="EMBL" id="JAVRIC010000005">
    <property type="protein sequence ID" value="MDT0496670.1"/>
    <property type="molecule type" value="Genomic_DNA"/>
</dbReference>
<dbReference type="HAMAP" id="MF_00934">
    <property type="entry name" value="23SrRNA_methyltr_J"/>
    <property type="match status" value="1"/>
</dbReference>
<keyword evidence="1" id="KW-0489">Methyltransferase</keyword>
<gene>
    <name evidence="1 2" type="primary">rlmJ</name>
    <name evidence="2" type="ORF">RM530_04750</name>
</gene>
<organism evidence="2 3">
    <name type="scientific">Banduia mediterranea</name>
    <dbReference type="NCBI Taxonomy" id="3075609"/>
    <lineage>
        <taxon>Bacteria</taxon>
        <taxon>Pseudomonadati</taxon>
        <taxon>Pseudomonadota</taxon>
        <taxon>Gammaproteobacteria</taxon>
        <taxon>Nevskiales</taxon>
        <taxon>Algiphilaceae</taxon>
        <taxon>Banduia</taxon>
    </lineage>
</organism>
<protein>
    <recommendedName>
        <fullName evidence="1">Ribosomal RNA large subunit methyltransferase J</fullName>
        <ecNumber evidence="1">2.1.1.266</ecNumber>
    </recommendedName>
    <alternativeName>
        <fullName evidence="1">23S rRNA (adenine(2030)-N6)-methyltransferase</fullName>
    </alternativeName>
    <alternativeName>
        <fullName evidence="1">23S rRNA m6A2030 methyltransferase</fullName>
    </alternativeName>
</protein>
<dbReference type="InterPro" id="IPR029063">
    <property type="entry name" value="SAM-dependent_MTases_sf"/>
</dbReference>